<proteinExistence type="predicted"/>
<dbReference type="SMART" id="SM00015">
    <property type="entry name" value="IQ"/>
    <property type="match status" value="1"/>
</dbReference>
<dbReference type="EMBL" id="KQ976445">
    <property type="protein sequence ID" value="KYM86045.1"/>
    <property type="molecule type" value="Genomic_DNA"/>
</dbReference>
<dbReference type="STRING" id="520822.A0A151I4X1"/>
<protein>
    <submittedName>
        <fullName evidence="1">IQ domain-containing protein K</fullName>
    </submittedName>
</protein>
<dbReference type="AlphaFoldDB" id="A0A151I4X1"/>
<dbReference type="Pfam" id="PF00612">
    <property type="entry name" value="IQ"/>
    <property type="match status" value="1"/>
</dbReference>
<dbReference type="KEGG" id="acoc:108685130"/>
<sequence length="131" mass="15954">MNSENIPDYLNKNIFPILLNAMEEMLLEADRRNALKTHKCSFNGLDYLAEILWNRNSRHPNRLCTWQGVFNIPQFKLWLKLHPRPIYPKSWLWTKEEAALHIQRYVRGWLVRKKTDVQEMRQFWKVLLVYN</sequence>
<evidence type="ECO:0000313" key="2">
    <source>
        <dbReference type="Proteomes" id="UP000078540"/>
    </source>
</evidence>
<dbReference type="PROSITE" id="PS50096">
    <property type="entry name" value="IQ"/>
    <property type="match status" value="1"/>
</dbReference>
<organism evidence="1 2">
    <name type="scientific">Atta colombica</name>
    <dbReference type="NCBI Taxonomy" id="520822"/>
    <lineage>
        <taxon>Eukaryota</taxon>
        <taxon>Metazoa</taxon>
        <taxon>Ecdysozoa</taxon>
        <taxon>Arthropoda</taxon>
        <taxon>Hexapoda</taxon>
        <taxon>Insecta</taxon>
        <taxon>Pterygota</taxon>
        <taxon>Neoptera</taxon>
        <taxon>Endopterygota</taxon>
        <taxon>Hymenoptera</taxon>
        <taxon>Apocrita</taxon>
        <taxon>Aculeata</taxon>
        <taxon>Formicoidea</taxon>
        <taxon>Formicidae</taxon>
        <taxon>Myrmicinae</taxon>
        <taxon>Atta</taxon>
    </lineage>
</organism>
<keyword evidence="2" id="KW-1185">Reference proteome</keyword>
<dbReference type="PANTHER" id="PTHR34927">
    <property type="entry name" value="IQ DOMAIN-CONTAINING PROTEIN K"/>
    <property type="match status" value="1"/>
</dbReference>
<dbReference type="CDD" id="cd22969">
    <property type="entry name" value="DD_IQCK"/>
    <property type="match status" value="1"/>
</dbReference>
<dbReference type="InterPro" id="IPR000048">
    <property type="entry name" value="IQ_motif_EF-hand-BS"/>
</dbReference>
<dbReference type="Proteomes" id="UP000078540">
    <property type="component" value="Unassembled WGS sequence"/>
</dbReference>
<reference evidence="1 2" key="1">
    <citation type="submission" date="2015-09" db="EMBL/GenBank/DDBJ databases">
        <title>Atta colombica WGS genome.</title>
        <authorList>
            <person name="Nygaard S."/>
            <person name="Hu H."/>
            <person name="Boomsma J."/>
            <person name="Zhang G."/>
        </authorList>
    </citation>
    <scope>NUCLEOTIDE SEQUENCE [LARGE SCALE GENOMIC DNA]</scope>
    <source>
        <strain evidence="1">Treedump-2</strain>
        <tissue evidence="1">Whole body</tissue>
    </source>
</reference>
<gene>
    <name evidence="1" type="ORF">ALC53_04238</name>
</gene>
<accession>A0A151I4X1</accession>
<name>A0A151I4X1_9HYME</name>
<dbReference type="OrthoDB" id="2155538at2759"/>
<evidence type="ECO:0000313" key="1">
    <source>
        <dbReference type="EMBL" id="KYM86045.1"/>
    </source>
</evidence>
<dbReference type="InterPro" id="IPR043408">
    <property type="entry name" value="IQCK"/>
</dbReference>
<dbReference type="PANTHER" id="PTHR34927:SF1">
    <property type="entry name" value="IQ DOMAIN-CONTAINING PROTEIN K"/>
    <property type="match status" value="1"/>
</dbReference>